<dbReference type="RefSeq" id="WP_081195067.1">
    <property type="nucleotide sequence ID" value="NZ_MWIH01000009.1"/>
</dbReference>
<evidence type="ECO:0000256" key="5">
    <source>
        <dbReference type="ARBA" id="ARBA00023136"/>
    </source>
</evidence>
<feature type="transmembrane region" description="Helical" evidence="7">
    <location>
        <begin position="42"/>
        <end position="62"/>
    </location>
</feature>
<dbReference type="Pfam" id="PF02656">
    <property type="entry name" value="DUF202"/>
    <property type="match status" value="1"/>
</dbReference>
<accession>A0A1V8ZX57</accession>
<evidence type="ECO:0000256" key="3">
    <source>
        <dbReference type="ARBA" id="ARBA00022692"/>
    </source>
</evidence>
<dbReference type="InterPro" id="IPR052053">
    <property type="entry name" value="IM_YidH-like"/>
</dbReference>
<feature type="region of interest" description="Disordered" evidence="6">
    <location>
        <begin position="1"/>
        <end position="31"/>
    </location>
</feature>
<dbReference type="PANTHER" id="PTHR34187">
    <property type="entry name" value="FGR18P"/>
    <property type="match status" value="1"/>
</dbReference>
<keyword evidence="10" id="KW-1185">Reference proteome</keyword>
<dbReference type="PANTHER" id="PTHR34187:SF2">
    <property type="entry name" value="DUF202 DOMAIN-CONTAINING PROTEIN"/>
    <property type="match status" value="1"/>
</dbReference>
<keyword evidence="4 7" id="KW-1133">Transmembrane helix</keyword>
<organism evidence="9 10">
    <name type="scientific">Saccharomonospora piscinae</name>
    <dbReference type="NCBI Taxonomy" id="687388"/>
    <lineage>
        <taxon>Bacteria</taxon>
        <taxon>Bacillati</taxon>
        <taxon>Actinomycetota</taxon>
        <taxon>Actinomycetes</taxon>
        <taxon>Pseudonocardiales</taxon>
        <taxon>Pseudonocardiaceae</taxon>
        <taxon>Saccharomonospora</taxon>
    </lineage>
</organism>
<dbReference type="AlphaFoldDB" id="A0A1V8ZX57"/>
<keyword evidence="3 7" id="KW-0812">Transmembrane</keyword>
<dbReference type="STRING" id="1962155.B1813_21655"/>
<feature type="transmembrane region" description="Helical" evidence="7">
    <location>
        <begin position="111"/>
        <end position="132"/>
    </location>
</feature>
<comment type="subcellular location">
    <subcellularLocation>
        <location evidence="1">Cell membrane</location>
        <topology evidence="1">Multi-pass membrane protein</topology>
    </subcellularLocation>
</comment>
<feature type="domain" description="DUF202" evidence="8">
    <location>
        <begin position="33"/>
        <end position="100"/>
    </location>
</feature>
<protein>
    <recommendedName>
        <fullName evidence="8">DUF202 domain-containing protein</fullName>
    </recommendedName>
</protein>
<sequence length="134" mass="14499">MNAGRHPDGPSSPRGRRHEPDGGGRSDSEPDYRFTLANERTFLAWIRTALGLIAGGVAVHQLLPDLATERARSLLAALCLALATVLACAAYPRWWRVQRAMRRDEPLPRNVLLLVLSVAVLVITAVAAVLLVSG</sequence>
<dbReference type="GO" id="GO:0005886">
    <property type="term" value="C:plasma membrane"/>
    <property type="evidence" value="ECO:0007669"/>
    <property type="project" value="UniProtKB-SubCell"/>
</dbReference>
<gene>
    <name evidence="9" type="ORF">B1813_21655</name>
</gene>
<evidence type="ECO:0000256" key="1">
    <source>
        <dbReference type="ARBA" id="ARBA00004651"/>
    </source>
</evidence>
<feature type="compositionally biased region" description="Basic and acidic residues" evidence="6">
    <location>
        <begin position="18"/>
        <end position="31"/>
    </location>
</feature>
<evidence type="ECO:0000313" key="9">
    <source>
        <dbReference type="EMBL" id="OQO89537.1"/>
    </source>
</evidence>
<keyword evidence="5 7" id="KW-0472">Membrane</keyword>
<evidence type="ECO:0000313" key="10">
    <source>
        <dbReference type="Proteomes" id="UP000192591"/>
    </source>
</evidence>
<evidence type="ECO:0000256" key="4">
    <source>
        <dbReference type="ARBA" id="ARBA00022989"/>
    </source>
</evidence>
<evidence type="ECO:0000256" key="7">
    <source>
        <dbReference type="SAM" id="Phobius"/>
    </source>
</evidence>
<evidence type="ECO:0000256" key="2">
    <source>
        <dbReference type="ARBA" id="ARBA00022475"/>
    </source>
</evidence>
<proteinExistence type="predicted"/>
<dbReference type="EMBL" id="MWIH01000009">
    <property type="protein sequence ID" value="OQO89537.1"/>
    <property type="molecule type" value="Genomic_DNA"/>
</dbReference>
<comment type="caution">
    <text evidence="9">The sequence shown here is derived from an EMBL/GenBank/DDBJ whole genome shotgun (WGS) entry which is preliminary data.</text>
</comment>
<keyword evidence="2" id="KW-1003">Cell membrane</keyword>
<feature type="transmembrane region" description="Helical" evidence="7">
    <location>
        <begin position="74"/>
        <end position="91"/>
    </location>
</feature>
<dbReference type="InterPro" id="IPR003807">
    <property type="entry name" value="DUF202"/>
</dbReference>
<reference evidence="9 10" key="1">
    <citation type="submission" date="2017-02" db="EMBL/GenBank/DDBJ databases">
        <title>Draft genome of Saccharomonospora sp. 154.</title>
        <authorList>
            <person name="Alonso-Carmona G.S."/>
            <person name="De La Haba R."/>
            <person name="Vera-Gargallo B."/>
            <person name="Sandoval-Trujillo A.H."/>
            <person name="Ramirez-Duran N."/>
            <person name="Ventosa A."/>
        </authorList>
    </citation>
    <scope>NUCLEOTIDE SEQUENCE [LARGE SCALE GENOMIC DNA]</scope>
    <source>
        <strain evidence="9 10">LRS4.154</strain>
    </source>
</reference>
<dbReference type="Proteomes" id="UP000192591">
    <property type="component" value="Unassembled WGS sequence"/>
</dbReference>
<evidence type="ECO:0000256" key="6">
    <source>
        <dbReference type="SAM" id="MobiDB-lite"/>
    </source>
</evidence>
<evidence type="ECO:0000259" key="8">
    <source>
        <dbReference type="Pfam" id="PF02656"/>
    </source>
</evidence>
<name>A0A1V8ZX57_SACPI</name>